<dbReference type="Pfam" id="PF09346">
    <property type="entry name" value="SMI1_KNR4"/>
    <property type="match status" value="1"/>
</dbReference>
<dbReference type="SUPFAM" id="SSF160631">
    <property type="entry name" value="SMI1/KNR4-like"/>
    <property type="match status" value="1"/>
</dbReference>
<reference evidence="3" key="1">
    <citation type="submission" date="2016-10" db="EMBL/GenBank/DDBJ databases">
        <authorList>
            <person name="Varghese N."/>
            <person name="Submissions S."/>
        </authorList>
    </citation>
    <scope>NUCLEOTIDE SEQUENCE [LARGE SCALE GENOMIC DNA]</scope>
    <source>
        <strain evidence="3">CGMCC 4.578</strain>
    </source>
</reference>
<keyword evidence="3" id="KW-1185">Reference proteome</keyword>
<dbReference type="OrthoDB" id="3287229at2"/>
<evidence type="ECO:0000259" key="1">
    <source>
        <dbReference type="Pfam" id="PF09346"/>
    </source>
</evidence>
<sequence>MSWTDIESWIGEHAPALHAALLPPSSAMDVADAEESIGYALPPDVSAWWRRFGGVGVTYSRWPLIPTSWQPHGLDRALHLRTLMMAAISGIAFATLGEEKDYEAAALREPAGTPCVDLWLPAWLPVAADGSGYELFVDLRGGPRNGCVMEWGKYSGADGDPLWPSVTAMFSEASRALRGETGHRVVLAHNDFHWE</sequence>
<protein>
    <submittedName>
        <fullName evidence="2">Cell wall assembly regulator SMI1</fullName>
    </submittedName>
</protein>
<feature type="domain" description="Knr4/Smi1-like" evidence="1">
    <location>
        <begin position="26"/>
        <end position="171"/>
    </location>
</feature>
<organism evidence="2 3">
    <name type="scientific">Lentzea flaviverrucosa</name>
    <dbReference type="NCBI Taxonomy" id="200379"/>
    <lineage>
        <taxon>Bacteria</taxon>
        <taxon>Bacillati</taxon>
        <taxon>Actinomycetota</taxon>
        <taxon>Actinomycetes</taxon>
        <taxon>Pseudonocardiales</taxon>
        <taxon>Pseudonocardiaceae</taxon>
        <taxon>Lentzea</taxon>
    </lineage>
</organism>
<dbReference type="RefSeq" id="WP_090062422.1">
    <property type="nucleotide sequence ID" value="NZ_FOFT01000001.1"/>
</dbReference>
<dbReference type="InterPro" id="IPR037883">
    <property type="entry name" value="Knr4/Smi1-like_sf"/>
</dbReference>
<proteinExistence type="predicted"/>
<evidence type="ECO:0000313" key="3">
    <source>
        <dbReference type="Proteomes" id="UP000199028"/>
    </source>
</evidence>
<evidence type="ECO:0000313" key="2">
    <source>
        <dbReference type="EMBL" id="SEP75284.1"/>
    </source>
</evidence>
<dbReference type="AlphaFoldDB" id="A0A1H9AEX0"/>
<name>A0A1H9AEX0_9PSEU</name>
<gene>
    <name evidence="2" type="ORF">SAMN05216195_101176</name>
</gene>
<dbReference type="InterPro" id="IPR018958">
    <property type="entry name" value="Knr4/Smi1-like_dom"/>
</dbReference>
<dbReference type="EMBL" id="FOFT01000001">
    <property type="protein sequence ID" value="SEP75284.1"/>
    <property type="molecule type" value="Genomic_DNA"/>
</dbReference>
<accession>A0A1H9AEX0</accession>
<dbReference type="Proteomes" id="UP000199028">
    <property type="component" value="Unassembled WGS sequence"/>
</dbReference>